<gene>
    <name evidence="2" type="ORF">L1F29_12850</name>
</gene>
<organism evidence="2 3">
    <name type="scientific">Paenibacillus spongiae</name>
    <dbReference type="NCBI Taxonomy" id="2909671"/>
    <lineage>
        <taxon>Bacteria</taxon>
        <taxon>Bacillati</taxon>
        <taxon>Bacillota</taxon>
        <taxon>Bacilli</taxon>
        <taxon>Bacillales</taxon>
        <taxon>Paenibacillaceae</taxon>
        <taxon>Paenibacillus</taxon>
    </lineage>
</organism>
<reference evidence="2" key="1">
    <citation type="submission" date="2022-01" db="EMBL/GenBank/DDBJ databases">
        <title>Paenibacillus spongiae sp. nov., isolated from marine sponge.</title>
        <authorList>
            <person name="Li Z."/>
            <person name="Zhang M."/>
        </authorList>
    </citation>
    <scope>NUCLEOTIDE SEQUENCE</scope>
    <source>
        <strain evidence="2">PHS-Z3</strain>
    </source>
</reference>
<keyword evidence="3" id="KW-1185">Reference proteome</keyword>
<protein>
    <submittedName>
        <fullName evidence="2">Uncharacterized protein</fullName>
    </submittedName>
</protein>
<feature type="region of interest" description="Disordered" evidence="1">
    <location>
        <begin position="1"/>
        <end position="29"/>
    </location>
</feature>
<evidence type="ECO:0000313" key="3">
    <source>
        <dbReference type="Proteomes" id="UP001057877"/>
    </source>
</evidence>
<name>A0ABY5SF97_9BACL</name>
<accession>A0ABY5SF97</accession>
<dbReference type="EMBL" id="CP091430">
    <property type="protein sequence ID" value="UVI32651.1"/>
    <property type="molecule type" value="Genomic_DNA"/>
</dbReference>
<evidence type="ECO:0000313" key="2">
    <source>
        <dbReference type="EMBL" id="UVI32651.1"/>
    </source>
</evidence>
<dbReference type="Proteomes" id="UP001057877">
    <property type="component" value="Chromosome"/>
</dbReference>
<evidence type="ECO:0000256" key="1">
    <source>
        <dbReference type="SAM" id="MobiDB-lite"/>
    </source>
</evidence>
<sequence>MTTKEGLDMENMDAGLNPSAKTRSDTEYPASGETLIERFKRYYWSYRQTSDTDASFNFAYQALLLSLLDGVSRFADDGDLDGIRNLMREIDEIRHSVQGSNDSVKERFEAEYRQQYPVS</sequence>
<proteinExistence type="predicted"/>
<dbReference type="RefSeq" id="WP_258388700.1">
    <property type="nucleotide sequence ID" value="NZ_CP091430.1"/>
</dbReference>